<dbReference type="SMART" id="SM00220">
    <property type="entry name" value="S_TKc"/>
    <property type="match status" value="1"/>
</dbReference>
<feature type="binding site" evidence="7">
    <location>
        <position position="48"/>
    </location>
    <ligand>
        <name>ATP</name>
        <dbReference type="ChEBI" id="CHEBI:30616"/>
    </ligand>
</feature>
<dbReference type="InterPro" id="IPR050108">
    <property type="entry name" value="CDK"/>
</dbReference>
<dbReference type="InterPro" id="IPR008271">
    <property type="entry name" value="Ser/Thr_kinase_AS"/>
</dbReference>
<evidence type="ECO:0000313" key="11">
    <source>
        <dbReference type="Proteomes" id="UP001608902"/>
    </source>
</evidence>
<evidence type="ECO:0000256" key="8">
    <source>
        <dbReference type="RuleBase" id="RU000304"/>
    </source>
</evidence>
<comment type="similarity">
    <text evidence="1">Belongs to the protein kinase superfamily. CMGC Ser/Thr protein kinase family. CDC2/CDKX subfamily.</text>
</comment>
<dbReference type="Gene3D" id="3.30.200.20">
    <property type="entry name" value="Phosphorylase Kinase, domain 1"/>
    <property type="match status" value="1"/>
</dbReference>
<evidence type="ECO:0000259" key="9">
    <source>
        <dbReference type="PROSITE" id="PS50011"/>
    </source>
</evidence>
<keyword evidence="2 8" id="KW-0723">Serine/threonine-protein kinase</keyword>
<dbReference type="AlphaFoldDB" id="A0ABD6EDA7"/>
<reference evidence="10 11" key="1">
    <citation type="submission" date="2024-08" db="EMBL/GenBank/DDBJ databases">
        <title>Gnathostoma spinigerum genome.</title>
        <authorList>
            <person name="Gonzalez-Bertolin B."/>
            <person name="Monzon S."/>
            <person name="Zaballos A."/>
            <person name="Jimenez P."/>
            <person name="Dekumyoy P."/>
            <person name="Varona S."/>
            <person name="Cuesta I."/>
            <person name="Sumanam S."/>
            <person name="Adisakwattana P."/>
            <person name="Gasser R.B."/>
            <person name="Hernandez-Gonzalez A."/>
            <person name="Young N.D."/>
            <person name="Perteguer M.J."/>
        </authorList>
    </citation>
    <scope>NUCLEOTIDE SEQUENCE [LARGE SCALE GENOMIC DNA]</scope>
    <source>
        <strain evidence="10">AL3</strain>
        <tissue evidence="10">Liver</tissue>
    </source>
</reference>
<dbReference type="InterPro" id="IPR000719">
    <property type="entry name" value="Prot_kinase_dom"/>
</dbReference>
<dbReference type="InterPro" id="IPR017441">
    <property type="entry name" value="Protein_kinase_ATP_BS"/>
</dbReference>
<evidence type="ECO:0000256" key="6">
    <source>
        <dbReference type="ARBA" id="ARBA00022840"/>
    </source>
</evidence>
<dbReference type="InterPro" id="IPR011009">
    <property type="entry name" value="Kinase-like_dom_sf"/>
</dbReference>
<comment type="caution">
    <text evidence="10">The sequence shown here is derived from an EMBL/GenBank/DDBJ whole genome shotgun (WGS) entry which is preliminary data.</text>
</comment>
<feature type="domain" description="Protein kinase" evidence="9">
    <location>
        <begin position="19"/>
        <end position="302"/>
    </location>
</feature>
<dbReference type="GO" id="GO:0005524">
    <property type="term" value="F:ATP binding"/>
    <property type="evidence" value="ECO:0007669"/>
    <property type="project" value="UniProtKB-UniRule"/>
</dbReference>
<evidence type="ECO:0000256" key="7">
    <source>
        <dbReference type="PROSITE-ProRule" id="PRU10141"/>
    </source>
</evidence>
<evidence type="ECO:0000313" key="10">
    <source>
        <dbReference type="EMBL" id="MFH4975356.1"/>
    </source>
</evidence>
<dbReference type="FunFam" id="1.10.510.10:FF:000624">
    <property type="entry name" value="Mitogen-activated protein kinase"/>
    <property type="match status" value="1"/>
</dbReference>
<dbReference type="Gene3D" id="1.10.510.10">
    <property type="entry name" value="Transferase(Phosphotransferase) domain 1"/>
    <property type="match status" value="1"/>
</dbReference>
<proteinExistence type="inferred from homology"/>
<keyword evidence="11" id="KW-1185">Reference proteome</keyword>
<dbReference type="EMBL" id="JBGFUD010000865">
    <property type="protein sequence ID" value="MFH4975356.1"/>
    <property type="molecule type" value="Genomic_DNA"/>
</dbReference>
<organism evidence="10 11">
    <name type="scientific">Gnathostoma spinigerum</name>
    <dbReference type="NCBI Taxonomy" id="75299"/>
    <lineage>
        <taxon>Eukaryota</taxon>
        <taxon>Metazoa</taxon>
        <taxon>Ecdysozoa</taxon>
        <taxon>Nematoda</taxon>
        <taxon>Chromadorea</taxon>
        <taxon>Rhabditida</taxon>
        <taxon>Spirurina</taxon>
        <taxon>Gnathostomatomorpha</taxon>
        <taxon>Gnathostomatoidea</taxon>
        <taxon>Gnathostomatidae</taxon>
        <taxon>Gnathostoma</taxon>
    </lineage>
</organism>
<evidence type="ECO:0000256" key="4">
    <source>
        <dbReference type="ARBA" id="ARBA00022741"/>
    </source>
</evidence>
<evidence type="ECO:0000256" key="2">
    <source>
        <dbReference type="ARBA" id="ARBA00022527"/>
    </source>
</evidence>
<sequence length="344" mass="39066">MECSTGIIRSSGKTLRDSYAIIAPIGQGSFGLVVKAKHLETGKIVAIKRIALRKDTRSRLEIIRETFALQNVEHRNVVRLVDVLSTSGLVCIVMEFVETDLKTIIDDVYRPLNDAITRFYFSQLLHGVAYLHLIGIMHRDIKPSNILVAKDGTLKISDFGQSCLYFPDENREYENQVASRWYRAPELLYGSVHYDPKVDLWACGCVLAELLNGSPLFAGHSDMEQMGRIAALLGAPNEENWKEWHELPDSNKIAFENSRPTQNWQKAVASATVDCIDLLQSLLEYSPQKRLSAQEALKHPYLTDCNENISYVPPLRKEKCIANVVLEYETNEKIDDYFVRFPDL</sequence>
<evidence type="ECO:0000256" key="5">
    <source>
        <dbReference type="ARBA" id="ARBA00022777"/>
    </source>
</evidence>
<keyword evidence="5" id="KW-0418">Kinase</keyword>
<name>A0ABD6EDA7_9BILA</name>
<keyword evidence="6 7" id="KW-0067">ATP-binding</keyword>
<dbReference type="SUPFAM" id="SSF56112">
    <property type="entry name" value="Protein kinase-like (PK-like)"/>
    <property type="match status" value="1"/>
</dbReference>
<dbReference type="Proteomes" id="UP001608902">
    <property type="component" value="Unassembled WGS sequence"/>
</dbReference>
<dbReference type="GO" id="GO:0004674">
    <property type="term" value="F:protein serine/threonine kinase activity"/>
    <property type="evidence" value="ECO:0007669"/>
    <property type="project" value="UniProtKB-KW"/>
</dbReference>
<dbReference type="PROSITE" id="PS00108">
    <property type="entry name" value="PROTEIN_KINASE_ST"/>
    <property type="match status" value="1"/>
</dbReference>
<dbReference type="PANTHER" id="PTHR24056">
    <property type="entry name" value="CELL DIVISION PROTEIN KINASE"/>
    <property type="match status" value="1"/>
</dbReference>
<dbReference type="PROSITE" id="PS50011">
    <property type="entry name" value="PROTEIN_KINASE_DOM"/>
    <property type="match status" value="1"/>
</dbReference>
<dbReference type="PANTHER" id="PTHR24056:SF469">
    <property type="entry name" value="PROTEIN KINASE DOMAIN-CONTAINING PROTEIN"/>
    <property type="match status" value="1"/>
</dbReference>
<dbReference type="Pfam" id="PF00069">
    <property type="entry name" value="Pkinase"/>
    <property type="match status" value="1"/>
</dbReference>
<evidence type="ECO:0000256" key="3">
    <source>
        <dbReference type="ARBA" id="ARBA00022679"/>
    </source>
</evidence>
<keyword evidence="3" id="KW-0808">Transferase</keyword>
<accession>A0ABD6EDA7</accession>
<evidence type="ECO:0000256" key="1">
    <source>
        <dbReference type="ARBA" id="ARBA00006485"/>
    </source>
</evidence>
<dbReference type="PROSITE" id="PS00107">
    <property type="entry name" value="PROTEIN_KINASE_ATP"/>
    <property type="match status" value="1"/>
</dbReference>
<keyword evidence="4 7" id="KW-0547">Nucleotide-binding</keyword>
<protein>
    <recommendedName>
        <fullName evidence="9">Protein kinase domain-containing protein</fullName>
    </recommendedName>
</protein>
<gene>
    <name evidence="10" type="ORF">AB6A40_002065</name>
</gene>